<dbReference type="InterPro" id="IPR020904">
    <property type="entry name" value="Sc_DH/Rdtase_CS"/>
</dbReference>
<dbReference type="InterPro" id="IPR036291">
    <property type="entry name" value="NAD(P)-bd_dom_sf"/>
</dbReference>
<comment type="caution">
    <text evidence="3">The sequence shown here is derived from an EMBL/GenBank/DDBJ whole genome shotgun (WGS) entry which is preliminary data.</text>
</comment>
<dbReference type="Proteomes" id="UP001565927">
    <property type="component" value="Unassembled WGS sequence"/>
</dbReference>
<dbReference type="PANTHER" id="PTHR42760:SF5">
    <property type="entry name" value="2-DEHYDRO-3-DEOXY-D-GLUCONATE 5-DEHYDROGENASE"/>
    <property type="match status" value="1"/>
</dbReference>
<protein>
    <submittedName>
        <fullName evidence="3">SDR family oxidoreductase</fullName>
    </submittedName>
</protein>
<dbReference type="Pfam" id="PF13561">
    <property type="entry name" value="adh_short_C2"/>
    <property type="match status" value="1"/>
</dbReference>
<evidence type="ECO:0000313" key="4">
    <source>
        <dbReference type="Proteomes" id="UP001565927"/>
    </source>
</evidence>
<dbReference type="PROSITE" id="PS00061">
    <property type="entry name" value="ADH_SHORT"/>
    <property type="match status" value="1"/>
</dbReference>
<dbReference type="SUPFAM" id="SSF51735">
    <property type="entry name" value="NAD(P)-binding Rossmann-fold domains"/>
    <property type="match status" value="1"/>
</dbReference>
<dbReference type="Gene3D" id="3.40.50.720">
    <property type="entry name" value="NAD(P)-binding Rossmann-like Domain"/>
    <property type="match status" value="1"/>
</dbReference>
<dbReference type="EMBL" id="JBGFTU010000001">
    <property type="protein sequence ID" value="MEZ0163225.1"/>
    <property type="molecule type" value="Genomic_DNA"/>
</dbReference>
<keyword evidence="2" id="KW-0560">Oxidoreductase</keyword>
<proteinExistence type="inferred from homology"/>
<dbReference type="PRINTS" id="PR00081">
    <property type="entry name" value="GDHRDH"/>
</dbReference>
<reference evidence="3 4" key="1">
    <citation type="submission" date="2024-07" db="EMBL/GenBank/DDBJ databases">
        <authorList>
            <person name="Thanompreechachai J."/>
            <person name="Duangmal K."/>
        </authorList>
    </citation>
    <scope>NUCLEOTIDE SEQUENCE [LARGE SCALE GENOMIC DNA]</scope>
    <source>
        <strain evidence="3 4">LSe6-4</strain>
    </source>
</reference>
<organism evidence="3 4">
    <name type="scientific">Kineococcus halophytocola</name>
    <dbReference type="NCBI Taxonomy" id="3234027"/>
    <lineage>
        <taxon>Bacteria</taxon>
        <taxon>Bacillati</taxon>
        <taxon>Actinomycetota</taxon>
        <taxon>Actinomycetes</taxon>
        <taxon>Kineosporiales</taxon>
        <taxon>Kineosporiaceae</taxon>
        <taxon>Kineococcus</taxon>
    </lineage>
</organism>
<evidence type="ECO:0000256" key="1">
    <source>
        <dbReference type="ARBA" id="ARBA00006484"/>
    </source>
</evidence>
<comment type="similarity">
    <text evidence="1">Belongs to the short-chain dehydrogenases/reductases (SDR) family.</text>
</comment>
<sequence>MTDLFDLTGRTALVTGSSRGLGQSLALALARAGVRVTLHGRDGAALTAGADLLERETGTRPATVAFDVTDAAAVEDAVGRLLAEQGVPDVLVNNAGLQRRAPFTEFSVADWDAVIASNLSGVFYVSRFVAPGMVERGSGKIVNIASVQSVLARQTIAPYSASKGGVAQLTRGMAADLARHNVQVNTISPGYFATEMNTDLWQDPEFDAWLRQRTPARRWGRVEELQGTLVYLASRASDFVSGQNIFVDGGMTSVV</sequence>
<evidence type="ECO:0000313" key="3">
    <source>
        <dbReference type="EMBL" id="MEZ0163225.1"/>
    </source>
</evidence>
<gene>
    <name evidence="3" type="ORF">AB2L27_00430</name>
</gene>
<dbReference type="InterPro" id="IPR002347">
    <property type="entry name" value="SDR_fam"/>
</dbReference>
<dbReference type="PRINTS" id="PR00080">
    <property type="entry name" value="SDRFAMILY"/>
</dbReference>
<keyword evidence="4" id="KW-1185">Reference proteome</keyword>
<accession>A0ABV4GV97</accession>
<name>A0ABV4GV97_9ACTN</name>
<dbReference type="PANTHER" id="PTHR42760">
    <property type="entry name" value="SHORT-CHAIN DEHYDROGENASES/REDUCTASES FAMILY MEMBER"/>
    <property type="match status" value="1"/>
</dbReference>
<evidence type="ECO:0000256" key="2">
    <source>
        <dbReference type="ARBA" id="ARBA00023002"/>
    </source>
</evidence>
<dbReference type="RefSeq" id="WP_370439482.1">
    <property type="nucleotide sequence ID" value="NZ_JBGFTU010000001.1"/>
</dbReference>